<dbReference type="AlphaFoldDB" id="C5LDS8"/>
<evidence type="ECO:0000313" key="2">
    <source>
        <dbReference type="Proteomes" id="UP000007800"/>
    </source>
</evidence>
<dbReference type="InterPro" id="IPR011993">
    <property type="entry name" value="PH-like_dom_sf"/>
</dbReference>
<reference evidence="1 2" key="1">
    <citation type="submission" date="2008-07" db="EMBL/GenBank/DDBJ databases">
        <authorList>
            <person name="El-Sayed N."/>
            <person name="Caler E."/>
            <person name="Inman J."/>
            <person name="Amedeo P."/>
            <person name="Hass B."/>
            <person name="Wortman J."/>
        </authorList>
    </citation>
    <scope>NUCLEOTIDE SEQUENCE [LARGE SCALE GENOMIC DNA]</scope>
    <source>
        <strain evidence="2">ATCC 50983 / TXsc</strain>
    </source>
</reference>
<proteinExistence type="predicted"/>
<accession>C5LDS8</accession>
<protein>
    <recommendedName>
        <fullName evidence="3">PH domain-containing protein</fullName>
    </recommendedName>
</protein>
<dbReference type="OMA" id="RWCVIPA"/>
<evidence type="ECO:0000313" key="1">
    <source>
        <dbReference type="EMBL" id="EER05092.1"/>
    </source>
</evidence>
<gene>
    <name evidence="1" type="ORF">Pmar_PMAR026526</name>
</gene>
<dbReference type="OrthoDB" id="406294at2759"/>
<dbReference type="SUPFAM" id="SSF50729">
    <property type="entry name" value="PH domain-like"/>
    <property type="match status" value="1"/>
</dbReference>
<organism evidence="2">
    <name type="scientific">Perkinsus marinus (strain ATCC 50983 / TXsc)</name>
    <dbReference type="NCBI Taxonomy" id="423536"/>
    <lineage>
        <taxon>Eukaryota</taxon>
        <taxon>Sar</taxon>
        <taxon>Alveolata</taxon>
        <taxon>Perkinsozoa</taxon>
        <taxon>Perkinsea</taxon>
        <taxon>Perkinsida</taxon>
        <taxon>Perkinsidae</taxon>
        <taxon>Perkinsus</taxon>
    </lineage>
</organism>
<dbReference type="GeneID" id="9050630"/>
<dbReference type="RefSeq" id="XP_002773276.1">
    <property type="nucleotide sequence ID" value="XM_002773230.1"/>
</dbReference>
<name>C5LDS8_PERM5</name>
<dbReference type="Gene3D" id="2.30.29.30">
    <property type="entry name" value="Pleckstrin-homology domain (PH domain)/Phosphotyrosine-binding domain (PTB)"/>
    <property type="match status" value="1"/>
</dbReference>
<sequence>MFRSSSWLSNSTATASENSYRAPSCCGGSRDRTPSEVMARKSRTVSWASDLDTVIKCPGGDPPLFEGLLWKESLHLKRWSLRWCVIPADKAAILCYVRKGDRNPSEILELNRNMKVTVFADGKSWAVEVGKRALCFDLQCNTPGGCHHVSTFMRAVGAAIGDNEIGVDYNIDVDYLYKTRSTSLHKLPKKPSLVHRCECPRYFC</sequence>
<dbReference type="InParanoid" id="C5LDS8"/>
<evidence type="ECO:0008006" key="3">
    <source>
        <dbReference type="Google" id="ProtNLM"/>
    </source>
</evidence>
<keyword evidence="2" id="KW-1185">Reference proteome</keyword>
<dbReference type="Proteomes" id="UP000007800">
    <property type="component" value="Unassembled WGS sequence"/>
</dbReference>
<dbReference type="EMBL" id="GG681070">
    <property type="protein sequence ID" value="EER05092.1"/>
    <property type="molecule type" value="Genomic_DNA"/>
</dbReference>